<evidence type="ECO:0000256" key="1">
    <source>
        <dbReference type="SAM" id="MobiDB-lite"/>
    </source>
</evidence>
<dbReference type="InterPro" id="IPR045372">
    <property type="entry name" value="YidB"/>
</dbReference>
<dbReference type="Proteomes" id="UP000076104">
    <property type="component" value="Chromosome"/>
</dbReference>
<protein>
    <recommendedName>
        <fullName evidence="4">DUF937 domain-containing protein</fullName>
    </recommendedName>
</protein>
<dbReference type="SUPFAM" id="SSF140804">
    <property type="entry name" value="YidB-like"/>
    <property type="match status" value="1"/>
</dbReference>
<organism evidence="2 3">
    <name type="scientific">Psychrobacter alimentarius</name>
    <dbReference type="NCBI Taxonomy" id="261164"/>
    <lineage>
        <taxon>Bacteria</taxon>
        <taxon>Pseudomonadati</taxon>
        <taxon>Pseudomonadota</taxon>
        <taxon>Gammaproteobacteria</taxon>
        <taxon>Moraxellales</taxon>
        <taxon>Moraxellaceae</taxon>
        <taxon>Psychrobacter</taxon>
    </lineage>
</organism>
<evidence type="ECO:0000313" key="3">
    <source>
        <dbReference type="Proteomes" id="UP000076104"/>
    </source>
</evidence>
<evidence type="ECO:0008006" key="4">
    <source>
        <dbReference type="Google" id="ProtNLM"/>
    </source>
</evidence>
<accession>A0ABM6A0G2</accession>
<keyword evidence="3" id="KW-1185">Reference proteome</keyword>
<evidence type="ECO:0000313" key="2">
    <source>
        <dbReference type="EMBL" id="AMT97820.1"/>
    </source>
</evidence>
<name>A0ABM6A0G2_9GAMM</name>
<proteinExistence type="predicted"/>
<dbReference type="Gene3D" id="1.10.10.690">
    <property type="entry name" value="YidB-like"/>
    <property type="match status" value="1"/>
</dbReference>
<sequence length="237" mass="24994">MSLLGNLVSQVARSAMNPEDAQRNPVNQHTNARRTGGLGDILGSVLGGGSQAGGYNPRQYDRQPDNGFGLDDIIGSITGSNQRGGVSSGAGGLGDILGSVLGGQRNRGGFGGKGMLIAMLMPMVLTWIKNNGGVSGALSKITGMGYDNQARSWMSNQEDNDNLDPNEVSRFFDEGEIQQVAANTGANETEVRQGLAELLPEVMNQLTPNGNLDNETEANDEIDQIMSQLSNRLGTLK</sequence>
<dbReference type="Pfam" id="PF20159">
    <property type="entry name" value="YidB"/>
    <property type="match status" value="1"/>
</dbReference>
<dbReference type="InterPro" id="IPR027405">
    <property type="entry name" value="YidB-like"/>
</dbReference>
<reference evidence="2 3" key="1">
    <citation type="submission" date="2016-03" db="EMBL/GenBank/DDBJ databases">
        <title>Genome sequencing of Psychrobacter alimentarius PAMC 27889.</title>
        <authorList>
            <person name="Lee J."/>
            <person name="Kim O.-S."/>
        </authorList>
    </citation>
    <scope>NUCLEOTIDE SEQUENCE [LARGE SCALE GENOMIC DNA]</scope>
    <source>
        <strain evidence="2 3">PAMC 27889</strain>
    </source>
</reference>
<dbReference type="GeneID" id="33059879"/>
<gene>
    <name evidence="2" type="ORF">A3K91_2241</name>
</gene>
<dbReference type="RefSeq" id="WP_062845341.1">
    <property type="nucleotide sequence ID" value="NZ_CP014945.1"/>
</dbReference>
<dbReference type="EMBL" id="CP014945">
    <property type="protein sequence ID" value="AMT97820.1"/>
    <property type="molecule type" value="Genomic_DNA"/>
</dbReference>
<feature type="region of interest" description="Disordered" evidence="1">
    <location>
        <begin position="14"/>
        <end position="34"/>
    </location>
</feature>